<comment type="caution">
    <text evidence="1">The sequence shown here is derived from an EMBL/GenBank/DDBJ whole genome shotgun (WGS) entry which is preliminary data.</text>
</comment>
<organism evidence="1">
    <name type="scientific">Daucus carota subsp. sativus</name>
    <name type="common">Carrot</name>
    <dbReference type="NCBI Taxonomy" id="79200"/>
    <lineage>
        <taxon>Eukaryota</taxon>
        <taxon>Viridiplantae</taxon>
        <taxon>Streptophyta</taxon>
        <taxon>Embryophyta</taxon>
        <taxon>Tracheophyta</taxon>
        <taxon>Spermatophyta</taxon>
        <taxon>Magnoliopsida</taxon>
        <taxon>eudicotyledons</taxon>
        <taxon>Gunneridae</taxon>
        <taxon>Pentapetalae</taxon>
        <taxon>asterids</taxon>
        <taxon>campanulids</taxon>
        <taxon>Apiales</taxon>
        <taxon>Apiaceae</taxon>
        <taxon>Apioideae</taxon>
        <taxon>Scandiceae</taxon>
        <taxon>Daucinae</taxon>
        <taxon>Daucus</taxon>
        <taxon>Daucus sect. Daucus</taxon>
    </lineage>
</organism>
<evidence type="ECO:0000313" key="1">
    <source>
        <dbReference type="EMBL" id="KZN07484.1"/>
    </source>
</evidence>
<name>A0A166F8V3_DAUCS</name>
<protein>
    <submittedName>
        <fullName evidence="1">Uncharacterized protein</fullName>
    </submittedName>
</protein>
<gene>
    <name evidence="1" type="ORF">DCAR_008321</name>
</gene>
<dbReference type="Gramene" id="KZN07484">
    <property type="protein sequence ID" value="KZN07484"/>
    <property type="gene ID" value="DCAR_008321"/>
</dbReference>
<dbReference type="AlphaFoldDB" id="A0A166F8V3"/>
<dbReference type="EMBL" id="LNRQ01000002">
    <property type="protein sequence ID" value="KZN07484.1"/>
    <property type="molecule type" value="Genomic_DNA"/>
</dbReference>
<sequence>MIGRLRVYEQGWPRDRRLALRESAKREFAMSFCVRKREGTEIGVKRGCVFTKFKRSLNDLAGFDLV</sequence>
<accession>A0A166F8V3</accession>
<reference evidence="1" key="1">
    <citation type="journal article" date="2016" name="Nat. Genet.">
        <title>A high-quality carrot genome assembly provides new insights into carotenoid accumulation and asterid genome evolution.</title>
        <authorList>
            <person name="Iorizzo M."/>
            <person name="Ellison S."/>
            <person name="Senalik D."/>
            <person name="Zeng P."/>
            <person name="Satapoomin P."/>
            <person name="Huang J."/>
            <person name="Bowman M."/>
            <person name="Iovene M."/>
            <person name="Sanseverino W."/>
            <person name="Cavagnaro P."/>
            <person name="Yildiz M."/>
            <person name="Macko-Podgorni A."/>
            <person name="Moranska E."/>
            <person name="Grzebelus E."/>
            <person name="Grzebelus D."/>
            <person name="Ashrafi H."/>
            <person name="Zheng Z."/>
            <person name="Cheng S."/>
            <person name="Spooner D."/>
            <person name="Van Deynze A."/>
            <person name="Simon P."/>
        </authorList>
    </citation>
    <scope>NUCLEOTIDE SEQUENCE [LARGE SCALE GENOMIC DNA]</scope>
    <source>
        <tissue evidence="1">Leaf</tissue>
    </source>
</reference>
<proteinExistence type="predicted"/>